<name>A0A1B1AF44_9PROT</name>
<dbReference type="AlphaFoldDB" id="A0A1B1AF44"/>
<dbReference type="InterPro" id="IPR027469">
    <property type="entry name" value="Cation_efflux_TMD_sf"/>
</dbReference>
<evidence type="ECO:0000259" key="12">
    <source>
        <dbReference type="Pfam" id="PF16916"/>
    </source>
</evidence>
<feature type="compositionally biased region" description="Basic residues" evidence="9">
    <location>
        <begin position="1"/>
        <end position="23"/>
    </location>
</feature>
<dbReference type="Gene3D" id="1.20.1510.10">
    <property type="entry name" value="Cation efflux protein transmembrane domain"/>
    <property type="match status" value="1"/>
</dbReference>
<keyword evidence="3" id="KW-0813">Transport</keyword>
<dbReference type="PANTHER" id="PTHR11562:SF17">
    <property type="entry name" value="RE54080P-RELATED"/>
    <property type="match status" value="1"/>
</dbReference>
<dbReference type="InterPro" id="IPR050681">
    <property type="entry name" value="CDF/SLC30A"/>
</dbReference>
<dbReference type="InterPro" id="IPR027470">
    <property type="entry name" value="Cation_efflux_CTD"/>
</dbReference>
<sequence length="307" mass="32333">MASMHGHHGHAHDHSHDHAHHHPAPSGKRYTIAIALNLGFVLIEATAGVVANSTALLSDATHNLSDVLGLALAGGAAWLAKQRSGEQRTYGYSKATVLAALANALVLMVACGGLLWEASTRLFAPEPTQPLFIMAVAAAGVIINGATAMLFMAGRKEDVNVRGAYMHMLADAGVSAAVIVAGALIYFTDLNWIDPAISVAVVLLILWGTWGLLRESLDLSLDAAPAHIDVAKVRAYLAAQPGVTAVHDLHVWAMGATKPALTAHLVRPEGSDDAFLAQVSDGITHTFGISHVTLQVERAQRDDCEHC</sequence>
<evidence type="ECO:0000256" key="1">
    <source>
        <dbReference type="ARBA" id="ARBA00004141"/>
    </source>
</evidence>
<feature type="domain" description="Cation efflux protein cytoplasmic" evidence="12">
    <location>
        <begin position="226"/>
        <end position="298"/>
    </location>
</feature>
<comment type="subcellular location">
    <subcellularLocation>
        <location evidence="1">Membrane</location>
        <topology evidence="1">Multi-pass membrane protein</topology>
    </subcellularLocation>
</comment>
<keyword evidence="5" id="KW-0862">Zinc</keyword>
<dbReference type="InterPro" id="IPR058533">
    <property type="entry name" value="Cation_efflux_TM"/>
</dbReference>
<dbReference type="InterPro" id="IPR036837">
    <property type="entry name" value="Cation_efflux_CTD_sf"/>
</dbReference>
<reference evidence="13 14" key="1">
    <citation type="submission" date="2015-11" db="EMBL/GenBank/DDBJ databases">
        <title>Whole-Genome Sequence of Candidatus Oderbacter manganicum from the National Park Lower Oder Valley, Germany.</title>
        <authorList>
            <person name="Braun B."/>
            <person name="Liere K."/>
            <person name="Szewzyk U."/>
        </authorList>
    </citation>
    <scope>NUCLEOTIDE SEQUENCE [LARGE SCALE GENOMIC DNA]</scope>
    <source>
        <strain evidence="13 14">OTSz_A_272</strain>
    </source>
</reference>
<evidence type="ECO:0000256" key="7">
    <source>
        <dbReference type="ARBA" id="ARBA00023065"/>
    </source>
</evidence>
<dbReference type="KEGG" id="cbot:ATE48_04325"/>
<feature type="transmembrane region" description="Helical" evidence="10">
    <location>
        <begin position="192"/>
        <end position="213"/>
    </location>
</feature>
<organism evidence="13 14">
    <name type="scientific">Candidatus Viadribacter manganicus</name>
    <dbReference type="NCBI Taxonomy" id="1759059"/>
    <lineage>
        <taxon>Bacteria</taxon>
        <taxon>Pseudomonadati</taxon>
        <taxon>Pseudomonadota</taxon>
        <taxon>Alphaproteobacteria</taxon>
        <taxon>Hyphomonadales</taxon>
        <taxon>Hyphomonadaceae</taxon>
        <taxon>Candidatus Viadribacter</taxon>
    </lineage>
</organism>
<feature type="domain" description="Cation efflux protein transmembrane" evidence="11">
    <location>
        <begin position="31"/>
        <end position="218"/>
    </location>
</feature>
<evidence type="ECO:0000259" key="11">
    <source>
        <dbReference type="Pfam" id="PF01545"/>
    </source>
</evidence>
<dbReference type="STRING" id="1759059.ATE48_04325"/>
<dbReference type="FunCoup" id="A0A1B1AF44">
    <property type="interactions" value="228"/>
</dbReference>
<protein>
    <submittedName>
        <fullName evidence="13">Cobalt transporter</fullName>
    </submittedName>
</protein>
<dbReference type="PANTHER" id="PTHR11562">
    <property type="entry name" value="CATION EFFLUX PROTEIN/ ZINC TRANSPORTER"/>
    <property type="match status" value="1"/>
</dbReference>
<dbReference type="GO" id="GO:0005886">
    <property type="term" value="C:plasma membrane"/>
    <property type="evidence" value="ECO:0007669"/>
    <property type="project" value="TreeGrafter"/>
</dbReference>
<feature type="transmembrane region" description="Helical" evidence="10">
    <location>
        <begin position="92"/>
        <end position="116"/>
    </location>
</feature>
<keyword evidence="4 10" id="KW-0812">Transmembrane</keyword>
<keyword evidence="8 10" id="KW-0472">Membrane</keyword>
<dbReference type="EMBL" id="CP013244">
    <property type="protein sequence ID" value="ANP45196.1"/>
    <property type="molecule type" value="Genomic_DNA"/>
</dbReference>
<evidence type="ECO:0000313" key="14">
    <source>
        <dbReference type="Proteomes" id="UP000092498"/>
    </source>
</evidence>
<dbReference type="SUPFAM" id="SSF161111">
    <property type="entry name" value="Cation efflux protein transmembrane domain-like"/>
    <property type="match status" value="1"/>
</dbReference>
<feature type="transmembrane region" description="Helical" evidence="10">
    <location>
        <begin position="30"/>
        <end position="51"/>
    </location>
</feature>
<evidence type="ECO:0000256" key="5">
    <source>
        <dbReference type="ARBA" id="ARBA00022906"/>
    </source>
</evidence>
<dbReference type="GO" id="GO:0005385">
    <property type="term" value="F:zinc ion transmembrane transporter activity"/>
    <property type="evidence" value="ECO:0007669"/>
    <property type="project" value="TreeGrafter"/>
</dbReference>
<dbReference type="NCBIfam" id="TIGR01297">
    <property type="entry name" value="CDF"/>
    <property type="match status" value="1"/>
</dbReference>
<dbReference type="Pfam" id="PF16916">
    <property type="entry name" value="ZT_dimer"/>
    <property type="match status" value="1"/>
</dbReference>
<evidence type="ECO:0000256" key="9">
    <source>
        <dbReference type="SAM" id="MobiDB-lite"/>
    </source>
</evidence>
<dbReference type="OrthoDB" id="9809646at2"/>
<evidence type="ECO:0000256" key="8">
    <source>
        <dbReference type="ARBA" id="ARBA00023136"/>
    </source>
</evidence>
<evidence type="ECO:0000256" key="6">
    <source>
        <dbReference type="ARBA" id="ARBA00022989"/>
    </source>
</evidence>
<feature type="region of interest" description="Disordered" evidence="9">
    <location>
        <begin position="1"/>
        <end position="25"/>
    </location>
</feature>
<dbReference type="InterPro" id="IPR002524">
    <property type="entry name" value="Cation_efflux"/>
</dbReference>
<dbReference type="Pfam" id="PF01545">
    <property type="entry name" value="Cation_efflux"/>
    <property type="match status" value="1"/>
</dbReference>
<feature type="transmembrane region" description="Helical" evidence="10">
    <location>
        <begin position="164"/>
        <end position="186"/>
    </location>
</feature>
<dbReference type="InParanoid" id="A0A1B1AF44"/>
<evidence type="ECO:0000256" key="10">
    <source>
        <dbReference type="SAM" id="Phobius"/>
    </source>
</evidence>
<evidence type="ECO:0000313" key="13">
    <source>
        <dbReference type="EMBL" id="ANP45196.1"/>
    </source>
</evidence>
<evidence type="ECO:0000256" key="2">
    <source>
        <dbReference type="ARBA" id="ARBA00008873"/>
    </source>
</evidence>
<comment type="similarity">
    <text evidence="2">Belongs to the cation diffusion facilitator (CDF) transporter (TC 2.A.4) family. SLC30A subfamily.</text>
</comment>
<keyword evidence="7" id="KW-0406">Ion transport</keyword>
<keyword evidence="14" id="KW-1185">Reference proteome</keyword>
<evidence type="ECO:0000256" key="4">
    <source>
        <dbReference type="ARBA" id="ARBA00022692"/>
    </source>
</evidence>
<feature type="transmembrane region" description="Helical" evidence="10">
    <location>
        <begin position="131"/>
        <end position="152"/>
    </location>
</feature>
<gene>
    <name evidence="13" type="ORF">ATE48_04325</name>
</gene>
<proteinExistence type="inferred from homology"/>
<dbReference type="Proteomes" id="UP000092498">
    <property type="component" value="Chromosome"/>
</dbReference>
<keyword evidence="5" id="KW-0864">Zinc transport</keyword>
<evidence type="ECO:0000256" key="3">
    <source>
        <dbReference type="ARBA" id="ARBA00022448"/>
    </source>
</evidence>
<dbReference type="SUPFAM" id="SSF160240">
    <property type="entry name" value="Cation efflux protein cytoplasmic domain-like"/>
    <property type="match status" value="1"/>
</dbReference>
<accession>A0A1B1AF44</accession>
<keyword evidence="6 10" id="KW-1133">Transmembrane helix</keyword>